<accession>A0A364L3G5</accession>
<dbReference type="SMART" id="SM00906">
    <property type="entry name" value="Fungal_trans"/>
    <property type="match status" value="1"/>
</dbReference>
<keyword evidence="7" id="KW-1185">Reference proteome</keyword>
<evidence type="ECO:0000259" key="5">
    <source>
        <dbReference type="SMART" id="SM00906"/>
    </source>
</evidence>
<dbReference type="PANTHER" id="PTHR31001:SF82">
    <property type="entry name" value="ZN(II)2CYS6 TRANSCRIPTION FACTOR (EUROFUNG)"/>
    <property type="match status" value="1"/>
</dbReference>
<name>A0A364L3G5_TALAM</name>
<dbReference type="CDD" id="cd12148">
    <property type="entry name" value="fungal_TF_MHR"/>
    <property type="match status" value="1"/>
</dbReference>
<organism evidence="6 7">
    <name type="scientific">Talaromyces amestolkiae</name>
    <dbReference type="NCBI Taxonomy" id="1196081"/>
    <lineage>
        <taxon>Eukaryota</taxon>
        <taxon>Fungi</taxon>
        <taxon>Dikarya</taxon>
        <taxon>Ascomycota</taxon>
        <taxon>Pezizomycotina</taxon>
        <taxon>Eurotiomycetes</taxon>
        <taxon>Eurotiomycetidae</taxon>
        <taxon>Eurotiales</taxon>
        <taxon>Trichocomaceae</taxon>
        <taxon>Talaromyces</taxon>
        <taxon>Talaromyces sect. Talaromyces</taxon>
    </lineage>
</organism>
<gene>
    <name evidence="6" type="ORF">BHQ10_006364</name>
</gene>
<dbReference type="GO" id="GO:0005634">
    <property type="term" value="C:nucleus"/>
    <property type="evidence" value="ECO:0007669"/>
    <property type="project" value="UniProtKB-SubCell"/>
</dbReference>
<dbReference type="STRING" id="1196081.A0A364L3G5"/>
<proteinExistence type="predicted"/>
<dbReference type="OrthoDB" id="4898680at2759"/>
<dbReference type="InterPro" id="IPR050613">
    <property type="entry name" value="Sec_Metabolite_Reg"/>
</dbReference>
<keyword evidence="4" id="KW-0539">Nucleus</keyword>
<keyword evidence="3" id="KW-0804">Transcription</keyword>
<evidence type="ECO:0000256" key="2">
    <source>
        <dbReference type="ARBA" id="ARBA00023015"/>
    </source>
</evidence>
<dbReference type="EMBL" id="MIKG01000012">
    <property type="protein sequence ID" value="RAO70352.1"/>
    <property type="molecule type" value="Genomic_DNA"/>
</dbReference>
<protein>
    <recommendedName>
        <fullName evidence="5">Xylanolytic transcriptional activator regulatory domain-containing protein</fullName>
    </recommendedName>
</protein>
<dbReference type="InterPro" id="IPR001138">
    <property type="entry name" value="Zn2Cys6_DnaBD"/>
</dbReference>
<dbReference type="GO" id="GO:0000981">
    <property type="term" value="F:DNA-binding transcription factor activity, RNA polymerase II-specific"/>
    <property type="evidence" value="ECO:0007669"/>
    <property type="project" value="InterPro"/>
</dbReference>
<sequence>MLTPTNDLLLWLVYENMALTDMIQGASNEIMWSQLGELSTRIFALGVHRDTKKSADIPPFLCQMRKRLFAASYRIDKNIATFLGRPPRLPLKHSDCGLPLCIDDQIFGASNEVFAQAMENVDEQGWGLKPGFQSAVWLRLRFSNALFREEILDISLMPSNTKTAEQLSKEMWDSHPAYLRFTPNIWTDHSNVLTVYMLILGYLAHLYNDFLIQRLLVRQYHAANTPLLSVSSQLISTVLLLARKGGNMKDIYLDLIVSMQLYGFPAASVLIDTLRSEVRSGIPVDYTTPRSEIIRNLCVFISHLDSVERPRNGSDALFKRASKYFRTVIDEVIESSSGSGNGNLRNSNVDNWAPSWNQDDIAMDFIDEKRPHCLRCIKANLECSGYPDITFIQFDGQKRHNISSSANASPGTTPNIADVQEPMELIPRSFPHNKVQDFTFVTNLLSTPMPLNLNDVFIQYTRSKLFGGLNSDEVASPKDEAESDDRAEKNKAFLALSTTFFGIEHKENRLVSRGFHQYGQSLEYVHGALGDPSRYRSLDLLESIATMSLFEACFTPVNY</sequence>
<comment type="caution">
    <text evidence="6">The sequence shown here is derived from an EMBL/GenBank/DDBJ whole genome shotgun (WGS) entry which is preliminary data.</text>
</comment>
<dbReference type="RefSeq" id="XP_040734868.1">
    <property type="nucleotide sequence ID" value="XM_040878942.1"/>
</dbReference>
<feature type="domain" description="Xylanolytic transcriptional activator regulatory" evidence="5">
    <location>
        <begin position="31"/>
        <end position="105"/>
    </location>
</feature>
<dbReference type="GO" id="GO:0008270">
    <property type="term" value="F:zinc ion binding"/>
    <property type="evidence" value="ECO:0007669"/>
    <property type="project" value="InterPro"/>
</dbReference>
<comment type="subcellular location">
    <subcellularLocation>
        <location evidence="1">Nucleus</location>
    </subcellularLocation>
</comment>
<dbReference type="GO" id="GO:0006351">
    <property type="term" value="P:DNA-templated transcription"/>
    <property type="evidence" value="ECO:0007669"/>
    <property type="project" value="InterPro"/>
</dbReference>
<evidence type="ECO:0000256" key="4">
    <source>
        <dbReference type="ARBA" id="ARBA00023242"/>
    </source>
</evidence>
<evidence type="ECO:0000256" key="1">
    <source>
        <dbReference type="ARBA" id="ARBA00004123"/>
    </source>
</evidence>
<dbReference type="GeneID" id="63795580"/>
<keyword evidence="2" id="KW-0805">Transcription regulation</keyword>
<evidence type="ECO:0000313" key="7">
    <source>
        <dbReference type="Proteomes" id="UP000249363"/>
    </source>
</evidence>
<evidence type="ECO:0000313" key="6">
    <source>
        <dbReference type="EMBL" id="RAO70352.1"/>
    </source>
</evidence>
<reference evidence="6 7" key="1">
    <citation type="journal article" date="2017" name="Biotechnol. Biofuels">
        <title>Differential beta-glucosidase expression as a function of carbon source availability in Talaromyces amestolkiae: a genomic and proteomic approach.</title>
        <authorList>
            <person name="de Eugenio L.I."/>
            <person name="Mendez-Liter J.A."/>
            <person name="Nieto-Dominguez M."/>
            <person name="Alonso L."/>
            <person name="Gil-Munoz J."/>
            <person name="Barriuso J."/>
            <person name="Prieto A."/>
            <person name="Martinez M.J."/>
        </authorList>
    </citation>
    <scope>NUCLEOTIDE SEQUENCE [LARGE SCALE GENOMIC DNA]</scope>
    <source>
        <strain evidence="6 7">CIB</strain>
    </source>
</reference>
<evidence type="ECO:0000256" key="3">
    <source>
        <dbReference type="ARBA" id="ARBA00023163"/>
    </source>
</evidence>
<dbReference type="CDD" id="cd00067">
    <property type="entry name" value="GAL4"/>
    <property type="match status" value="1"/>
</dbReference>
<dbReference type="PANTHER" id="PTHR31001">
    <property type="entry name" value="UNCHARACTERIZED TRANSCRIPTIONAL REGULATORY PROTEIN"/>
    <property type="match status" value="1"/>
</dbReference>
<dbReference type="Proteomes" id="UP000249363">
    <property type="component" value="Unassembled WGS sequence"/>
</dbReference>
<dbReference type="InterPro" id="IPR007219">
    <property type="entry name" value="XnlR_reg_dom"/>
</dbReference>
<dbReference type="GO" id="GO:0003677">
    <property type="term" value="F:DNA binding"/>
    <property type="evidence" value="ECO:0007669"/>
    <property type="project" value="InterPro"/>
</dbReference>
<dbReference type="AlphaFoldDB" id="A0A364L3G5"/>
<dbReference type="Pfam" id="PF04082">
    <property type="entry name" value="Fungal_trans"/>
    <property type="match status" value="1"/>
</dbReference>